<comment type="caution">
    <text evidence="2">The sequence shown here is derived from an EMBL/GenBank/DDBJ whole genome shotgun (WGS) entry which is preliminary data.</text>
</comment>
<feature type="compositionally biased region" description="Low complexity" evidence="1">
    <location>
        <begin position="1"/>
        <end position="12"/>
    </location>
</feature>
<feature type="region of interest" description="Disordered" evidence="1">
    <location>
        <begin position="1"/>
        <end position="25"/>
    </location>
</feature>
<protein>
    <submittedName>
        <fullName evidence="2">Uncharacterized protein</fullName>
    </submittedName>
</protein>
<reference evidence="2" key="1">
    <citation type="submission" date="2021-01" db="EMBL/GenBank/DDBJ databases">
        <title>Whole genome shotgun sequence of Actinoplanes siamensis NBRC 109076.</title>
        <authorList>
            <person name="Komaki H."/>
            <person name="Tamura T."/>
        </authorList>
    </citation>
    <scope>NUCLEOTIDE SEQUENCE</scope>
    <source>
        <strain evidence="2">NBRC 109076</strain>
    </source>
</reference>
<dbReference type="AlphaFoldDB" id="A0A919TPE5"/>
<evidence type="ECO:0000313" key="2">
    <source>
        <dbReference type="EMBL" id="GIF09789.1"/>
    </source>
</evidence>
<dbReference type="EMBL" id="BOMW01000102">
    <property type="protein sequence ID" value="GIF09789.1"/>
    <property type="molecule type" value="Genomic_DNA"/>
</dbReference>
<evidence type="ECO:0000256" key="1">
    <source>
        <dbReference type="SAM" id="MobiDB-lite"/>
    </source>
</evidence>
<organism evidence="2 3">
    <name type="scientific">Actinoplanes siamensis</name>
    <dbReference type="NCBI Taxonomy" id="1223317"/>
    <lineage>
        <taxon>Bacteria</taxon>
        <taxon>Bacillati</taxon>
        <taxon>Actinomycetota</taxon>
        <taxon>Actinomycetes</taxon>
        <taxon>Micromonosporales</taxon>
        <taxon>Micromonosporaceae</taxon>
        <taxon>Actinoplanes</taxon>
    </lineage>
</organism>
<gene>
    <name evidence="2" type="ORF">Asi03nite_73270</name>
</gene>
<sequence>MLAAAQPATNAPAHHKPRAASPAFVGGAGSGVGVGAAQGYPVLDAARLSAYQHKHINLHGHYTFALPALDGGRRPLRDPDAVEQ</sequence>
<accession>A0A919TPE5</accession>
<evidence type="ECO:0000313" key="3">
    <source>
        <dbReference type="Proteomes" id="UP000629619"/>
    </source>
</evidence>
<dbReference type="Proteomes" id="UP000629619">
    <property type="component" value="Unassembled WGS sequence"/>
</dbReference>
<proteinExistence type="predicted"/>
<name>A0A919TPE5_9ACTN</name>
<keyword evidence="3" id="KW-1185">Reference proteome</keyword>